<dbReference type="EMBL" id="SMOL01000559">
    <property type="protein sequence ID" value="KAB2606250.1"/>
    <property type="molecule type" value="Genomic_DNA"/>
</dbReference>
<gene>
    <name evidence="2" type="ORF">D8674_005967</name>
</gene>
<sequence>MNSHLSHLNFWICTTPMDLKFGYVVLHELGNNFHEDDFAIQATDDGVILKSYIFLYVDSLLDFPSSNNSSEQDLIHISFNMTLQQLSLLVEMKSNSTKEGKGKTKEKLKVETSSRK</sequence>
<protein>
    <submittedName>
        <fullName evidence="2">Pectinesterase/pectinesterase inhibitor 34</fullName>
    </submittedName>
</protein>
<evidence type="ECO:0000256" key="1">
    <source>
        <dbReference type="SAM" id="MobiDB-lite"/>
    </source>
</evidence>
<feature type="region of interest" description="Disordered" evidence="1">
    <location>
        <begin position="94"/>
        <end position="116"/>
    </location>
</feature>
<accession>A0A5N5FXZ1</accession>
<dbReference type="Proteomes" id="UP000327157">
    <property type="component" value="Chromosome 11"/>
</dbReference>
<evidence type="ECO:0000313" key="2">
    <source>
        <dbReference type="EMBL" id="KAB2606250.1"/>
    </source>
</evidence>
<comment type="caution">
    <text evidence="2">The sequence shown here is derived from an EMBL/GenBank/DDBJ whole genome shotgun (WGS) entry which is preliminary data.</text>
</comment>
<feature type="compositionally biased region" description="Basic and acidic residues" evidence="1">
    <location>
        <begin position="96"/>
        <end position="116"/>
    </location>
</feature>
<reference evidence="3" key="2">
    <citation type="submission" date="2019-10" db="EMBL/GenBank/DDBJ databases">
        <title>A de novo genome assembly of a pear dwarfing rootstock.</title>
        <authorList>
            <person name="Wang F."/>
            <person name="Wang J."/>
            <person name="Li S."/>
            <person name="Zhang Y."/>
            <person name="Fang M."/>
            <person name="Ma L."/>
            <person name="Zhao Y."/>
            <person name="Jiang S."/>
        </authorList>
    </citation>
    <scope>NUCLEOTIDE SEQUENCE [LARGE SCALE GENOMIC DNA]</scope>
</reference>
<evidence type="ECO:0000313" key="3">
    <source>
        <dbReference type="Proteomes" id="UP000327157"/>
    </source>
</evidence>
<keyword evidence="3" id="KW-1185">Reference proteome</keyword>
<reference evidence="2 3" key="1">
    <citation type="submission" date="2019-09" db="EMBL/GenBank/DDBJ databases">
        <authorList>
            <person name="Ou C."/>
        </authorList>
    </citation>
    <scope>NUCLEOTIDE SEQUENCE [LARGE SCALE GENOMIC DNA]</scope>
    <source>
        <strain evidence="2">S2</strain>
        <tissue evidence="2">Leaf</tissue>
    </source>
</reference>
<organism evidence="2 3">
    <name type="scientific">Pyrus ussuriensis x Pyrus communis</name>
    <dbReference type="NCBI Taxonomy" id="2448454"/>
    <lineage>
        <taxon>Eukaryota</taxon>
        <taxon>Viridiplantae</taxon>
        <taxon>Streptophyta</taxon>
        <taxon>Embryophyta</taxon>
        <taxon>Tracheophyta</taxon>
        <taxon>Spermatophyta</taxon>
        <taxon>Magnoliopsida</taxon>
        <taxon>eudicotyledons</taxon>
        <taxon>Gunneridae</taxon>
        <taxon>Pentapetalae</taxon>
        <taxon>rosids</taxon>
        <taxon>fabids</taxon>
        <taxon>Rosales</taxon>
        <taxon>Rosaceae</taxon>
        <taxon>Amygdaloideae</taxon>
        <taxon>Maleae</taxon>
        <taxon>Pyrus</taxon>
    </lineage>
</organism>
<name>A0A5N5FXZ1_9ROSA</name>
<dbReference type="AlphaFoldDB" id="A0A5N5FXZ1"/>
<reference evidence="2 3" key="3">
    <citation type="submission" date="2019-11" db="EMBL/GenBank/DDBJ databases">
        <title>A de novo genome assembly of a pear dwarfing rootstock.</title>
        <authorList>
            <person name="Wang F."/>
            <person name="Wang J."/>
            <person name="Li S."/>
            <person name="Zhang Y."/>
            <person name="Fang M."/>
            <person name="Ma L."/>
            <person name="Zhao Y."/>
            <person name="Jiang S."/>
        </authorList>
    </citation>
    <scope>NUCLEOTIDE SEQUENCE [LARGE SCALE GENOMIC DNA]</scope>
    <source>
        <strain evidence="2">S2</strain>
        <tissue evidence="2">Leaf</tissue>
    </source>
</reference>
<proteinExistence type="predicted"/>